<name>A0A3E4YBL9_9FIRM</name>
<dbReference type="Proteomes" id="UP000260758">
    <property type="component" value="Unassembled WGS sequence"/>
</dbReference>
<accession>A0A3E4YBL9</accession>
<gene>
    <name evidence="1" type="ORF">DXB99_06355</name>
</gene>
<evidence type="ECO:0000313" key="1">
    <source>
        <dbReference type="EMBL" id="RGM72156.1"/>
    </source>
</evidence>
<sequence>MNIFDYGFEKSFFTQDIKGLIDINKEKIHMIRIDDNDYLDKNKADIFKDYMKNKPEDELYITIAYISDKEFPYDEYYIFEAEKDINKNKSLIPVNEVLERENKIMEDAGFVDVNNYVGYEYKTAFIYPNEIGQKVIDTMNERILAFSKEHEKEIELD</sequence>
<dbReference type="RefSeq" id="WP_117718665.1">
    <property type="nucleotide sequence ID" value="NZ_QSTP01000005.1"/>
</dbReference>
<evidence type="ECO:0000313" key="2">
    <source>
        <dbReference type="Proteomes" id="UP000260758"/>
    </source>
</evidence>
<organism evidence="1 2">
    <name type="scientific">Agathobacter rectalis</name>
    <dbReference type="NCBI Taxonomy" id="39491"/>
    <lineage>
        <taxon>Bacteria</taxon>
        <taxon>Bacillati</taxon>
        <taxon>Bacillota</taxon>
        <taxon>Clostridia</taxon>
        <taxon>Lachnospirales</taxon>
        <taxon>Lachnospiraceae</taxon>
        <taxon>Agathobacter</taxon>
    </lineage>
</organism>
<comment type="caution">
    <text evidence="1">The sequence shown here is derived from an EMBL/GenBank/DDBJ whole genome shotgun (WGS) entry which is preliminary data.</text>
</comment>
<proteinExistence type="predicted"/>
<reference evidence="1 2" key="1">
    <citation type="submission" date="2018-08" db="EMBL/GenBank/DDBJ databases">
        <title>A genome reference for cultivated species of the human gut microbiota.</title>
        <authorList>
            <person name="Zou Y."/>
            <person name="Xue W."/>
            <person name="Luo G."/>
        </authorList>
    </citation>
    <scope>NUCLEOTIDE SEQUENCE [LARGE SCALE GENOMIC DNA]</scope>
    <source>
        <strain evidence="1 2">OM07-13</strain>
    </source>
</reference>
<dbReference type="EMBL" id="QSTP01000005">
    <property type="protein sequence ID" value="RGM72156.1"/>
    <property type="molecule type" value="Genomic_DNA"/>
</dbReference>
<protein>
    <submittedName>
        <fullName evidence="1">Uncharacterized protein</fullName>
    </submittedName>
</protein>
<dbReference type="AlphaFoldDB" id="A0A3E4YBL9"/>